<dbReference type="Proteomes" id="UP000275267">
    <property type="component" value="Unassembled WGS sequence"/>
</dbReference>
<accession>A0A3L6RZR5</accession>
<dbReference type="EMBL" id="PQIB02000006">
    <property type="protein sequence ID" value="RLN12210.1"/>
    <property type="molecule type" value="Genomic_DNA"/>
</dbReference>
<feature type="compositionally biased region" description="Gly residues" evidence="1">
    <location>
        <begin position="359"/>
        <end position="371"/>
    </location>
</feature>
<feature type="compositionally biased region" description="Basic residues" evidence="1">
    <location>
        <begin position="225"/>
        <end position="240"/>
    </location>
</feature>
<gene>
    <name evidence="2" type="ORF">C2845_PM09G10430</name>
</gene>
<organism evidence="2 3">
    <name type="scientific">Panicum miliaceum</name>
    <name type="common">Proso millet</name>
    <name type="synonym">Broomcorn millet</name>
    <dbReference type="NCBI Taxonomy" id="4540"/>
    <lineage>
        <taxon>Eukaryota</taxon>
        <taxon>Viridiplantae</taxon>
        <taxon>Streptophyta</taxon>
        <taxon>Embryophyta</taxon>
        <taxon>Tracheophyta</taxon>
        <taxon>Spermatophyta</taxon>
        <taxon>Magnoliopsida</taxon>
        <taxon>Liliopsida</taxon>
        <taxon>Poales</taxon>
        <taxon>Poaceae</taxon>
        <taxon>PACMAD clade</taxon>
        <taxon>Panicoideae</taxon>
        <taxon>Panicodae</taxon>
        <taxon>Paniceae</taxon>
        <taxon>Panicinae</taxon>
        <taxon>Panicum</taxon>
        <taxon>Panicum sect. Panicum</taxon>
    </lineage>
</organism>
<evidence type="ECO:0000313" key="2">
    <source>
        <dbReference type="EMBL" id="RLN12210.1"/>
    </source>
</evidence>
<protein>
    <submittedName>
        <fullName evidence="2">Uncharacterized protein</fullName>
    </submittedName>
</protein>
<reference evidence="3" key="1">
    <citation type="journal article" date="2019" name="Nat. Commun.">
        <title>The genome of broomcorn millet.</title>
        <authorList>
            <person name="Zou C."/>
            <person name="Miki D."/>
            <person name="Li D."/>
            <person name="Tang Q."/>
            <person name="Xiao L."/>
            <person name="Rajput S."/>
            <person name="Deng P."/>
            <person name="Jia W."/>
            <person name="Huang R."/>
            <person name="Zhang M."/>
            <person name="Sun Y."/>
            <person name="Hu J."/>
            <person name="Fu X."/>
            <person name="Schnable P.S."/>
            <person name="Li F."/>
            <person name="Zhang H."/>
            <person name="Feng B."/>
            <person name="Zhu X."/>
            <person name="Liu R."/>
            <person name="Schnable J.C."/>
            <person name="Zhu J.-K."/>
            <person name="Zhang H."/>
        </authorList>
    </citation>
    <scope>NUCLEOTIDE SEQUENCE [LARGE SCALE GENOMIC DNA]</scope>
</reference>
<keyword evidence="3" id="KW-1185">Reference proteome</keyword>
<name>A0A3L6RZR5_PANMI</name>
<comment type="caution">
    <text evidence="2">The sequence shown here is derived from an EMBL/GenBank/DDBJ whole genome shotgun (WGS) entry which is preliminary data.</text>
</comment>
<evidence type="ECO:0000256" key="1">
    <source>
        <dbReference type="SAM" id="MobiDB-lite"/>
    </source>
</evidence>
<sequence length="384" mass="43112">MEPEPSSCSSGLDEFIDSLDEMHLPLIPGIEENSVTDAFSTRVPTRLSAFTYGEALRSKSLSDLEEDLDLLLKLGDEDATAIPEAPVFDAYTDSDDDHDSSAVSHLGLSITTTALYRFMYWKGMEPSELLDNDARLVATIQELPFQQGRPLSPIQEERSGSTASTVLVTTDYSGDYSPKCEVYMASIRDVNNDEPGIEFDNELENDISGDENTADTPQDEDEEKKRRHYLRNSRQNKRRRNAQERARNPHWRRNLQGEFEAAADEEFVTPMGNIYEASLLLQQIPQTDATHRIMRLVKQAGVQLDMMDPLKSVQHTRSRSERHDSFVPQASRTARGHPNPRNNRLAEKEVQQQQEGPRPRGGGQPVGGQGHQGNQLPLPPGDLR</sequence>
<feature type="region of interest" description="Disordered" evidence="1">
    <location>
        <begin position="193"/>
        <end position="255"/>
    </location>
</feature>
<feature type="compositionally biased region" description="Acidic residues" evidence="1">
    <location>
        <begin position="195"/>
        <end position="222"/>
    </location>
</feature>
<evidence type="ECO:0000313" key="3">
    <source>
        <dbReference type="Proteomes" id="UP000275267"/>
    </source>
</evidence>
<feature type="region of interest" description="Disordered" evidence="1">
    <location>
        <begin position="312"/>
        <end position="384"/>
    </location>
</feature>
<dbReference type="AlphaFoldDB" id="A0A3L6RZR5"/>
<proteinExistence type="predicted"/>